<name>A0AA39HWI8_9BILA</name>
<feature type="compositionally biased region" description="Polar residues" evidence="1">
    <location>
        <begin position="1"/>
        <end position="14"/>
    </location>
</feature>
<protein>
    <submittedName>
        <fullName evidence="2">Uncharacterized protein</fullName>
    </submittedName>
</protein>
<evidence type="ECO:0000256" key="1">
    <source>
        <dbReference type="SAM" id="MobiDB-lite"/>
    </source>
</evidence>
<keyword evidence="3" id="KW-1185">Reference proteome</keyword>
<dbReference type="EMBL" id="JAUCMV010000003">
    <property type="protein sequence ID" value="KAK0413438.1"/>
    <property type="molecule type" value="Genomic_DNA"/>
</dbReference>
<organism evidence="2 3">
    <name type="scientific">Steinernema hermaphroditum</name>
    <dbReference type="NCBI Taxonomy" id="289476"/>
    <lineage>
        <taxon>Eukaryota</taxon>
        <taxon>Metazoa</taxon>
        <taxon>Ecdysozoa</taxon>
        <taxon>Nematoda</taxon>
        <taxon>Chromadorea</taxon>
        <taxon>Rhabditida</taxon>
        <taxon>Tylenchina</taxon>
        <taxon>Panagrolaimomorpha</taxon>
        <taxon>Strongyloidoidea</taxon>
        <taxon>Steinernematidae</taxon>
        <taxon>Steinernema</taxon>
    </lineage>
</organism>
<proteinExistence type="predicted"/>
<dbReference type="AlphaFoldDB" id="A0AA39HWI8"/>
<evidence type="ECO:0000313" key="2">
    <source>
        <dbReference type="EMBL" id="KAK0413438.1"/>
    </source>
</evidence>
<dbReference type="Proteomes" id="UP001175271">
    <property type="component" value="Unassembled WGS sequence"/>
</dbReference>
<evidence type="ECO:0000313" key="3">
    <source>
        <dbReference type="Proteomes" id="UP001175271"/>
    </source>
</evidence>
<sequence>MSTSSSKVRSQGTRVSLKAPYRKTQELRIPRSLAGVDVTVDSKVKADTATVALGPSMAERAMEGPATEGPATKLCSLPHTYALYVCLAKLHLNRSIDGFLPISIHDMKELVTGISRRLGRWFLKLSVERALKEVNQEEKDARKEEF</sequence>
<feature type="region of interest" description="Disordered" evidence="1">
    <location>
        <begin position="1"/>
        <end position="21"/>
    </location>
</feature>
<gene>
    <name evidence="2" type="ORF">QR680_006804</name>
</gene>
<accession>A0AA39HWI8</accession>
<reference evidence="2" key="1">
    <citation type="submission" date="2023-06" db="EMBL/GenBank/DDBJ databases">
        <title>Genomic analysis of the entomopathogenic nematode Steinernema hermaphroditum.</title>
        <authorList>
            <person name="Schwarz E.M."/>
            <person name="Heppert J.K."/>
            <person name="Baniya A."/>
            <person name="Schwartz H.T."/>
            <person name="Tan C.-H."/>
            <person name="Antoshechkin I."/>
            <person name="Sternberg P.W."/>
            <person name="Goodrich-Blair H."/>
            <person name="Dillman A.R."/>
        </authorList>
    </citation>
    <scope>NUCLEOTIDE SEQUENCE</scope>
    <source>
        <strain evidence="2">PS9179</strain>
        <tissue evidence="2">Whole animal</tissue>
    </source>
</reference>
<comment type="caution">
    <text evidence="2">The sequence shown here is derived from an EMBL/GenBank/DDBJ whole genome shotgun (WGS) entry which is preliminary data.</text>
</comment>